<reference evidence="1 2" key="1">
    <citation type="submission" date="2024-04" db="EMBL/GenBank/DDBJ databases">
        <title>draft genome sequnece of Flavobacterium buctense JCM 30750.</title>
        <authorList>
            <person name="Kim D.-U."/>
        </authorList>
    </citation>
    <scope>NUCLEOTIDE SEQUENCE [LARGE SCALE GENOMIC DNA]</scope>
    <source>
        <strain evidence="1 2">JCM 30750</strain>
    </source>
</reference>
<evidence type="ECO:0000313" key="2">
    <source>
        <dbReference type="Proteomes" id="UP001491349"/>
    </source>
</evidence>
<dbReference type="NCBIfam" id="TIGR04131">
    <property type="entry name" value="Bac_Flav_CTERM"/>
    <property type="match status" value="1"/>
</dbReference>
<dbReference type="Pfam" id="PF13585">
    <property type="entry name" value="CHU_C"/>
    <property type="match status" value="1"/>
</dbReference>
<dbReference type="RefSeq" id="WP_187661070.1">
    <property type="nucleotide sequence ID" value="NZ_JACTAB010000008.1"/>
</dbReference>
<accession>A0ABU9E3D7</accession>
<dbReference type="Gene3D" id="2.60.40.10">
    <property type="entry name" value="Immunoglobulins"/>
    <property type="match status" value="3"/>
</dbReference>
<keyword evidence="2" id="KW-1185">Reference proteome</keyword>
<proteinExistence type="predicted"/>
<sequence length="1158" mass="126369">MDHLKLKFTFIFLFITQLTFSQLSNFTLTVTDTDETCTANGTLDFNVSGTTAGSTILYSIYRLPDLTNPVSVQSANSLTGLIAGTYRVIATQSLNGGSGTQQQDSIIEDLVVSLTYQVSSIDETCGNDGSIAINVLTGTVAPNGLNYELFSGPMIRPLQVSNVFNNLTAGEYQIRVFDNCGEGVVQTYNLQSTDTELEFDLFSPSLASCTTVTIGANFQSVLPFPAGIVKYPLQVVATLFPPSGPPITYTQTITNGIDFSQIVPLFANQNYSYTFTITDGCGTVYTLNGPIEDLSIEATYQVLPEDCTHQQITFFRVTEVVLVSAPSGFSTTLPQNYTSSIVNNAITIGGLIAGTYVFNTIDVCGSSAVFTIEVIISEVAPPFTFVYNINCLTGSVIISGIQQLTLISAPSTYTVSLPYDYTSWINDANYVIFENIPVGTYVFNVLDLCGEPDTVVVVLAPVSENPILTVAEGCQDGFGSIRMTGQFTSLSMTSAPIAYGAALPLNLMSNLVLNGTLPTLTLDMLPAGNYIIQSVDLCNNPYTTTITIVGHQDNTNVMITPNCGSFNLNLNNLTNTGPSTTYWLQKLNTVTNNWGHPLTGIVYVNGNQPNNSNSVLLTNNSINYNLAYQGHFRILKVFESFEINNPDFINCYKTLYEFDFNGLPRINDVYSVSCGGTFEVIVMAEGFDPLLYRITTRNGEPFVVENGNSNFFTGLQPATYNFQVEDSCGNFLNSVFEILNPNPLTITANEINCDGESLTLSAPNFSFFQYEWWKDNNTTSILSTSSSLNFASFNSAANNGTYHVRITYTNNQSSCLNQVLSYTVLVTNIPPNAGTGGSFTYCGHQGNIDLFALLQGNYDSDGTWDEMTSSGTLSGNIWNTSNVTFGSYEFRYRVDGSCNSFEEAFINITINEIPQIPTAGAGSVICESGNLQLYATNVPNAIYLWTGPNGFTSTEQNPIINTISPSNNGTYTVIATQNGCQSGSSSTDVVVNVLPEFELSQSCIESEYVVTATPINNSFDALTANYSWTGPNNFTAGQNPIVITRGETGIYNLSLTDENGCSVSQSIEVVRTICFIPNVITPNDDFTNDSFNLAGFEVDRIEIYNRWGRKVYEKNNYTDEWHGQNMKGERLPDSTYYYVLSLRTGENKVGWIFVSNNQ</sequence>
<dbReference type="EMBL" id="JBBPCB010000004">
    <property type="protein sequence ID" value="MEK8180397.1"/>
    <property type="molecule type" value="Genomic_DNA"/>
</dbReference>
<dbReference type="InterPro" id="IPR026341">
    <property type="entry name" value="T9SS_type_B"/>
</dbReference>
<dbReference type="Proteomes" id="UP001491349">
    <property type="component" value="Unassembled WGS sequence"/>
</dbReference>
<gene>
    <name evidence="1" type="ORF">WMW71_08580</name>
</gene>
<dbReference type="InterPro" id="IPR013783">
    <property type="entry name" value="Ig-like_fold"/>
</dbReference>
<protein>
    <submittedName>
        <fullName evidence="1">Gliding motility-associated C-terminal domain-containing protein</fullName>
    </submittedName>
</protein>
<name>A0ABU9E3D7_9FLAO</name>
<organism evidence="1 2">
    <name type="scientific">Flavobacterium buctense</name>
    <dbReference type="NCBI Taxonomy" id="1648146"/>
    <lineage>
        <taxon>Bacteria</taxon>
        <taxon>Pseudomonadati</taxon>
        <taxon>Bacteroidota</taxon>
        <taxon>Flavobacteriia</taxon>
        <taxon>Flavobacteriales</taxon>
        <taxon>Flavobacteriaceae</taxon>
        <taxon>Flavobacterium</taxon>
    </lineage>
</organism>
<comment type="caution">
    <text evidence="1">The sequence shown here is derived from an EMBL/GenBank/DDBJ whole genome shotgun (WGS) entry which is preliminary data.</text>
</comment>
<evidence type="ECO:0000313" key="1">
    <source>
        <dbReference type="EMBL" id="MEK8180397.1"/>
    </source>
</evidence>